<organism evidence="2 3">
    <name type="scientific">Lachnellula suecica</name>
    <dbReference type="NCBI Taxonomy" id="602035"/>
    <lineage>
        <taxon>Eukaryota</taxon>
        <taxon>Fungi</taxon>
        <taxon>Dikarya</taxon>
        <taxon>Ascomycota</taxon>
        <taxon>Pezizomycotina</taxon>
        <taxon>Leotiomycetes</taxon>
        <taxon>Helotiales</taxon>
        <taxon>Lachnaceae</taxon>
        <taxon>Lachnellula</taxon>
    </lineage>
</organism>
<feature type="compositionally biased region" description="Polar residues" evidence="1">
    <location>
        <begin position="1393"/>
        <end position="1408"/>
    </location>
</feature>
<comment type="caution">
    <text evidence="2">The sequence shown here is derived from an EMBL/GenBank/DDBJ whole genome shotgun (WGS) entry which is preliminary data.</text>
</comment>
<accession>A0A8T9CB15</accession>
<dbReference type="Proteomes" id="UP000469558">
    <property type="component" value="Unassembled WGS sequence"/>
</dbReference>
<sequence length="1806" mass="192363">MASSSYLSKPAHYGYDYVVATTQASINSSLKSYLLNSDQPVMYLCFCVPQGSKVANPAEQIDLATLLLRTNNVNPFDFPPDIDPEDPRIAAVTKARFLVGVKMQVGLPNGIAPINLPDIVTLGKFANNVSFNLFCSELVVIENSLGNSMMPGSWNIYEPTRTQPWYLQMGVDLVVADLDKSLDTPYFNSNPEEKAALLAQLQNLSGSAFSLQQLYFDLDNALVETQPTFQGLPSGSLAKLKLEQCFRDVYGSTARERGLPLVQVTVVAQDIDPSPLLLTGYGTENPFPFHLKHDSCRSSVTTLDFLCAANHHVLPVPMIFNWNWVQPQDIDTESGVIAINRQTIGQYFMDQLLPAVKQSCMSSTSWVHVDAGFGISTKCQLFPGQTPQTSTISAAGPEVVHIEYNHESHDSSYAGASYGNLIITNKYTCDVSFVRTAITIKQHLLVTVHIHHDLTSNTAPVIDKQITDTYTIAVGDSGHLRMTKGTPVAVDSSSGSDIGAFLNFFTGVDTLINKIKGYTDQIVGTQVKEIPLNDLQNFIFPGGKVFTYKSASFSDYQPDMTIGLPVNYTNFASRDLTCAISYVDPTTAAALAPPPAPPAHFSMRAMHSMATPLADSAPHTARSVMQISSTEIAPDVSESGLKLTYSSDLMLNYVQGEIVSPAGKFEALQTSNGHALLFSVDTSSVFHVIEEQSDGATRTGWVLSDLSTTAIQTVFPGKTDAVVRNFDVGQSAVDGTIGMAIAVSSGGSDRLLVSLSNSNTDLAWIQKPVWTSYRFDAVAQAPPSSLSIVGILFTETLDNTQYLVVDIDRPTESSSSIKHIERYHIDPTKATGRWVKADVSVDIEDGAYQSCVGRKPRNFVDGIYTSGILAGGAQLVYTPIVNMNGSGPPLTVRLSPPNGAVPSAIATSRDIRGDDSNNLFGTTDLYTISGTTLYRFAAGTQADGAIGVPLVTNDFLGGTETLSSMTHDGVTTLWGKNASDEVYYLSCPTAQLSVPGSWSAPVPILTGVEHMSPYINKLDGGNTIFASGAGKLQKISQSTDTASKLWKVQEIKLAASPQEKALSFNSYTTTVHVADAGDLPARGVELEISTISRTPVYIQGLYYALGKTPVVVKTDTMGSLTVVEATEDIHGATITISADKGVTKTVINPTEKSFQKLAALDSEDALRGATRAAGTVAGGIVAASTSVPLVASNTPGKDVTAVAANLGNLQEAYSSFEASPAAPGTDVQVHSVVPVTRYLASRSLSSLGHDIAVAAGDIFRWLKSGVQAAIKFIKDAASGVWHFFTTIAGKIYRAALDTAEAVVGALEWVFDAIKTGIEEIIHFVEFLFEWDDITRTKDVMHNVVKLYMQDKVSDLGIAKQAFDQQVGAVEQSLNHWAGITDWSPLGDPAGKPATNSTSNPAKGQTSGSQLFSSAFKNHASDLSITGGEPTFDVVQKLADDLLTAISNEAAVLEAVYDKFKDLAHNFHSLSVADILKQIAIILVDGVLSSAQVVVDALLDILRDLATSAIDLLDAKLHIPIISDILNALGIPDISFLDLFTWIGAVGYTVVYKIVEGEAPFPDNGHVKAIISATDWDSLATVFADQPVSRRKMATRTLGIDLSSDAKKMIFVGGHAIAGFMVLMGDFLSVLEAEGESGGSPFSIPSAIMALISAAAGGAADFLSPKSPIENTAVSIISDATLVAVIVSKLAFCGPVQNKLGASSSKFSKLAVNDGRATGAIVDSILVIPALFVTGWHLYELSGKAEGAERSAAIVGEVSNLASYVSRISYAVAVNDKEPLSKQVVIGILAVSNVVVAGLQTAEAAIH</sequence>
<evidence type="ECO:0000313" key="2">
    <source>
        <dbReference type="EMBL" id="TVY78456.1"/>
    </source>
</evidence>
<evidence type="ECO:0000256" key="1">
    <source>
        <dbReference type="SAM" id="MobiDB-lite"/>
    </source>
</evidence>
<protein>
    <submittedName>
        <fullName evidence="2">Uncharacterized protein</fullName>
    </submittedName>
</protein>
<evidence type="ECO:0000313" key="3">
    <source>
        <dbReference type="Proteomes" id="UP000469558"/>
    </source>
</evidence>
<dbReference type="OrthoDB" id="3562932at2759"/>
<dbReference type="EMBL" id="QGMK01000760">
    <property type="protein sequence ID" value="TVY78456.1"/>
    <property type="molecule type" value="Genomic_DNA"/>
</dbReference>
<proteinExistence type="predicted"/>
<reference evidence="2 3" key="1">
    <citation type="submission" date="2018-05" db="EMBL/GenBank/DDBJ databases">
        <title>Genome sequencing and assembly of the regulated plant pathogen Lachnellula willkommii and related sister species for the development of diagnostic species identification markers.</title>
        <authorList>
            <person name="Giroux E."/>
            <person name="Bilodeau G."/>
        </authorList>
    </citation>
    <scope>NUCLEOTIDE SEQUENCE [LARGE SCALE GENOMIC DNA]</scope>
    <source>
        <strain evidence="2 3">CBS 268.59</strain>
    </source>
</reference>
<keyword evidence="3" id="KW-1185">Reference proteome</keyword>
<gene>
    <name evidence="2" type="ORF">LSUE1_G006517</name>
</gene>
<feature type="region of interest" description="Disordered" evidence="1">
    <location>
        <begin position="1387"/>
        <end position="1408"/>
    </location>
</feature>
<name>A0A8T9CB15_9HELO</name>